<organism evidence="2 3">
    <name type="scientific">Acrobeloides nanus</name>
    <dbReference type="NCBI Taxonomy" id="290746"/>
    <lineage>
        <taxon>Eukaryota</taxon>
        <taxon>Metazoa</taxon>
        <taxon>Ecdysozoa</taxon>
        <taxon>Nematoda</taxon>
        <taxon>Chromadorea</taxon>
        <taxon>Rhabditida</taxon>
        <taxon>Tylenchina</taxon>
        <taxon>Cephalobomorpha</taxon>
        <taxon>Cephaloboidea</taxon>
        <taxon>Cephalobidae</taxon>
        <taxon>Acrobeloides</taxon>
    </lineage>
</organism>
<feature type="transmembrane region" description="Helical" evidence="1">
    <location>
        <begin position="53"/>
        <end position="69"/>
    </location>
</feature>
<evidence type="ECO:0000313" key="3">
    <source>
        <dbReference type="WBParaSite" id="ACRNAN_scaffold3500.g17445.t1"/>
    </source>
</evidence>
<dbReference type="Proteomes" id="UP000887540">
    <property type="component" value="Unplaced"/>
</dbReference>
<keyword evidence="2" id="KW-1185">Reference proteome</keyword>
<dbReference type="AlphaFoldDB" id="A0A914DPM7"/>
<name>A0A914DPM7_9BILA</name>
<sequence length="139" mass="15840">MSRSPMAVLTCPSLKCSSSKVLSSNGRPQIAILKSLILKYSSSTVVTPKPLKAYYAFYIFTINIQNIIWDPYQGRFVLAYQYSYYDVYRPFYIIATIIPIACYIYVRQTIQKILGLNKSQTTNINTVSQQIIVKTVMAL</sequence>
<protein>
    <submittedName>
        <fullName evidence="3">Uncharacterized protein</fullName>
    </submittedName>
</protein>
<evidence type="ECO:0000313" key="2">
    <source>
        <dbReference type="Proteomes" id="UP000887540"/>
    </source>
</evidence>
<evidence type="ECO:0000256" key="1">
    <source>
        <dbReference type="SAM" id="Phobius"/>
    </source>
</evidence>
<reference evidence="3" key="1">
    <citation type="submission" date="2022-11" db="UniProtKB">
        <authorList>
            <consortium name="WormBaseParasite"/>
        </authorList>
    </citation>
    <scope>IDENTIFICATION</scope>
</reference>
<dbReference type="WBParaSite" id="ACRNAN_scaffold3500.g17445.t1">
    <property type="protein sequence ID" value="ACRNAN_scaffold3500.g17445.t1"/>
    <property type="gene ID" value="ACRNAN_scaffold3500.g17445"/>
</dbReference>
<accession>A0A914DPM7</accession>
<keyword evidence="1" id="KW-0472">Membrane</keyword>
<keyword evidence="1" id="KW-1133">Transmembrane helix</keyword>
<keyword evidence="1" id="KW-0812">Transmembrane</keyword>
<proteinExistence type="predicted"/>
<feature type="transmembrane region" description="Helical" evidence="1">
    <location>
        <begin position="89"/>
        <end position="106"/>
    </location>
</feature>